<feature type="domain" description="HTH marR-type" evidence="1">
    <location>
        <begin position="1"/>
        <end position="150"/>
    </location>
</feature>
<dbReference type="Proteomes" id="UP000245708">
    <property type="component" value="Unassembled WGS sequence"/>
</dbReference>
<dbReference type="PANTHER" id="PTHR33164">
    <property type="entry name" value="TRANSCRIPTIONAL REGULATOR, MARR FAMILY"/>
    <property type="match status" value="1"/>
</dbReference>
<gene>
    <name evidence="2" type="ORF">C7455_10372</name>
</gene>
<dbReference type="Gene3D" id="1.10.10.10">
    <property type="entry name" value="Winged helix-like DNA-binding domain superfamily/Winged helix DNA-binding domain"/>
    <property type="match status" value="1"/>
</dbReference>
<dbReference type="InterPro" id="IPR039422">
    <property type="entry name" value="MarR/SlyA-like"/>
</dbReference>
<dbReference type="SUPFAM" id="SSF46785">
    <property type="entry name" value="Winged helix' DNA-binding domain"/>
    <property type="match status" value="1"/>
</dbReference>
<comment type="caution">
    <text evidence="2">The sequence shown here is derived from an EMBL/GenBank/DDBJ whole genome shotgun (WGS) entry which is preliminary data.</text>
</comment>
<dbReference type="PRINTS" id="PR00598">
    <property type="entry name" value="HTHMARR"/>
</dbReference>
<protein>
    <submittedName>
        <fullName evidence="2">MarR family transcriptional regulator</fullName>
    </submittedName>
</protein>
<evidence type="ECO:0000313" key="3">
    <source>
        <dbReference type="Proteomes" id="UP000245708"/>
    </source>
</evidence>
<name>A0A316GIL1_9RHOB</name>
<keyword evidence="3" id="KW-1185">Reference proteome</keyword>
<proteinExistence type="predicted"/>
<dbReference type="InterPro" id="IPR000835">
    <property type="entry name" value="HTH_MarR-typ"/>
</dbReference>
<organism evidence="2 3">
    <name type="scientific">Roseicyclus mahoneyensis</name>
    <dbReference type="NCBI Taxonomy" id="164332"/>
    <lineage>
        <taxon>Bacteria</taxon>
        <taxon>Pseudomonadati</taxon>
        <taxon>Pseudomonadota</taxon>
        <taxon>Alphaproteobacteria</taxon>
        <taxon>Rhodobacterales</taxon>
        <taxon>Roseobacteraceae</taxon>
        <taxon>Roseicyclus</taxon>
    </lineage>
</organism>
<evidence type="ECO:0000259" key="1">
    <source>
        <dbReference type="PROSITE" id="PS50995"/>
    </source>
</evidence>
<dbReference type="AlphaFoldDB" id="A0A316GIL1"/>
<reference evidence="2 3" key="1">
    <citation type="submission" date="2018-05" db="EMBL/GenBank/DDBJ databases">
        <title>Genomic Encyclopedia of Type Strains, Phase IV (KMG-IV): sequencing the most valuable type-strain genomes for metagenomic binning, comparative biology and taxonomic classification.</title>
        <authorList>
            <person name="Goeker M."/>
        </authorList>
    </citation>
    <scope>NUCLEOTIDE SEQUENCE [LARGE SCALE GENOMIC DNA]</scope>
    <source>
        <strain evidence="2 3">DSM 16097</strain>
    </source>
</reference>
<dbReference type="InterPro" id="IPR036388">
    <property type="entry name" value="WH-like_DNA-bd_sf"/>
</dbReference>
<dbReference type="SMART" id="SM00347">
    <property type="entry name" value="HTH_MARR"/>
    <property type="match status" value="1"/>
</dbReference>
<dbReference type="InterPro" id="IPR036390">
    <property type="entry name" value="WH_DNA-bd_sf"/>
</dbReference>
<dbReference type="Pfam" id="PF12802">
    <property type="entry name" value="MarR_2"/>
    <property type="match status" value="1"/>
</dbReference>
<dbReference type="PROSITE" id="PS50995">
    <property type="entry name" value="HTH_MARR_2"/>
    <property type="match status" value="1"/>
</dbReference>
<sequence>MSDKPGDIRTFFTLFNEIAIIEQLSRARFEARLPKGVLVSHFAVLNHLLRVGDGRTPLDIARAFQVPKTTLSHTLSLLEARGWTQMRPNPDDGRSKRVWITEAGRTFHAEAIGLLTPDMVELAAVFPAKDIAAVLPHLTALRAYLDRTRDA</sequence>
<accession>A0A316GIL1</accession>
<dbReference type="EMBL" id="QGGW01000003">
    <property type="protein sequence ID" value="PWK60874.1"/>
    <property type="molecule type" value="Genomic_DNA"/>
</dbReference>
<dbReference type="GO" id="GO:0006950">
    <property type="term" value="P:response to stress"/>
    <property type="evidence" value="ECO:0007669"/>
    <property type="project" value="TreeGrafter"/>
</dbReference>
<dbReference type="RefSeq" id="WP_245904256.1">
    <property type="nucleotide sequence ID" value="NZ_QGGW01000003.1"/>
</dbReference>
<evidence type="ECO:0000313" key="2">
    <source>
        <dbReference type="EMBL" id="PWK60874.1"/>
    </source>
</evidence>
<dbReference type="GO" id="GO:0003700">
    <property type="term" value="F:DNA-binding transcription factor activity"/>
    <property type="evidence" value="ECO:0007669"/>
    <property type="project" value="InterPro"/>
</dbReference>
<dbReference type="PANTHER" id="PTHR33164:SF87">
    <property type="entry name" value="MULTIPLE ANTIBIOTIC RESISTANCE PROTEIN MARR"/>
    <property type="match status" value="1"/>
</dbReference>